<dbReference type="PROSITE" id="PS51257">
    <property type="entry name" value="PROKAR_LIPOPROTEIN"/>
    <property type="match status" value="1"/>
</dbReference>
<evidence type="ECO:0000256" key="1">
    <source>
        <dbReference type="SAM" id="SignalP"/>
    </source>
</evidence>
<dbReference type="Proteomes" id="UP000282529">
    <property type="component" value="Unassembled WGS sequence"/>
</dbReference>
<name>A0A3N9P0B7_9BACL</name>
<reference evidence="2 3" key="1">
    <citation type="submission" date="2018-11" db="EMBL/GenBank/DDBJ databases">
        <title>Genome sequence of strain 7197.</title>
        <authorList>
            <person name="Gao J."/>
            <person name="Sun J."/>
        </authorList>
    </citation>
    <scope>NUCLEOTIDE SEQUENCE [LARGE SCALE GENOMIC DNA]</scope>
    <source>
        <strain evidence="2 3">7197</strain>
    </source>
</reference>
<keyword evidence="1" id="KW-0732">Signal</keyword>
<keyword evidence="3" id="KW-1185">Reference proteome</keyword>
<dbReference type="RefSeq" id="WP_124697632.1">
    <property type="nucleotide sequence ID" value="NZ_JBHUFE010000027.1"/>
</dbReference>
<feature type="chain" id="PRO_5038620729" description="Transcription elongation factor GreAB" evidence="1">
    <location>
        <begin position="17"/>
        <end position="173"/>
    </location>
</feature>
<protein>
    <recommendedName>
        <fullName evidence="4">Transcription elongation factor GreAB</fullName>
    </recommendedName>
</protein>
<organism evidence="2 3">
    <name type="scientific">Paenibacillus rhizophilus</name>
    <dbReference type="NCBI Taxonomy" id="1850366"/>
    <lineage>
        <taxon>Bacteria</taxon>
        <taxon>Bacillati</taxon>
        <taxon>Bacillota</taxon>
        <taxon>Bacilli</taxon>
        <taxon>Bacillales</taxon>
        <taxon>Paenibacillaceae</taxon>
        <taxon>Paenibacillus</taxon>
    </lineage>
</organism>
<dbReference type="OrthoDB" id="2454533at2"/>
<evidence type="ECO:0000313" key="2">
    <source>
        <dbReference type="EMBL" id="RQW08594.1"/>
    </source>
</evidence>
<dbReference type="EMBL" id="RQPI01000019">
    <property type="protein sequence ID" value="RQW08594.1"/>
    <property type="molecule type" value="Genomic_DNA"/>
</dbReference>
<feature type="signal peptide" evidence="1">
    <location>
        <begin position="1"/>
        <end position="16"/>
    </location>
</feature>
<comment type="caution">
    <text evidence="2">The sequence shown here is derived from an EMBL/GenBank/DDBJ whole genome shotgun (WGS) entry which is preliminary data.</text>
</comment>
<gene>
    <name evidence="2" type="ORF">EH198_21880</name>
</gene>
<proteinExistence type="predicted"/>
<sequence>MNKISMILLFICFILAGCNSDTIDTPHYEGKSLVVGVIGDAPNIRENNVVFKKITFNQLEDQNLSPDFDAIFIMKEYLSEAANQKYATVYKNAGIPFFFIESTKSYFPFINEMSYDDSPDFASDNYATGYFQFGKEYQHWGYGLYNDKATETNIENVYTRIFTTIESIEVAVK</sequence>
<evidence type="ECO:0000313" key="3">
    <source>
        <dbReference type="Proteomes" id="UP000282529"/>
    </source>
</evidence>
<dbReference type="AlphaFoldDB" id="A0A3N9P0B7"/>
<evidence type="ECO:0008006" key="4">
    <source>
        <dbReference type="Google" id="ProtNLM"/>
    </source>
</evidence>
<accession>A0A3N9P0B7</accession>